<dbReference type="EMBL" id="LR796869">
    <property type="protein sequence ID" value="CAB4171853.1"/>
    <property type="molecule type" value="Genomic_DNA"/>
</dbReference>
<dbReference type="EMBL" id="LR797317">
    <property type="protein sequence ID" value="CAB4202515.1"/>
    <property type="molecule type" value="Genomic_DNA"/>
</dbReference>
<evidence type="ECO:0000313" key="4">
    <source>
        <dbReference type="EMBL" id="CAB5229233.1"/>
    </source>
</evidence>
<dbReference type="EMBL" id="LR798398">
    <property type="protein sequence ID" value="CAB5229233.1"/>
    <property type="molecule type" value="Genomic_DNA"/>
</dbReference>
<name>A0A6J7XG82_9CAUD</name>
<protein>
    <submittedName>
        <fullName evidence="4">Uncharacterized protein</fullName>
    </submittedName>
</protein>
<accession>A0A6J7XG82</accession>
<reference evidence="4" key="1">
    <citation type="submission" date="2020-05" db="EMBL/GenBank/DDBJ databases">
        <authorList>
            <person name="Chiriac C."/>
            <person name="Salcher M."/>
            <person name="Ghai R."/>
            <person name="Kavagutti S V."/>
        </authorList>
    </citation>
    <scope>NUCLEOTIDE SEQUENCE</scope>
</reference>
<evidence type="ECO:0000313" key="2">
    <source>
        <dbReference type="EMBL" id="CAB4177729.1"/>
    </source>
</evidence>
<organism evidence="4">
    <name type="scientific">uncultured Caudovirales phage</name>
    <dbReference type="NCBI Taxonomy" id="2100421"/>
    <lineage>
        <taxon>Viruses</taxon>
        <taxon>Duplodnaviria</taxon>
        <taxon>Heunggongvirae</taxon>
        <taxon>Uroviricota</taxon>
        <taxon>Caudoviricetes</taxon>
        <taxon>Peduoviridae</taxon>
        <taxon>Maltschvirus</taxon>
        <taxon>Maltschvirus maltsch</taxon>
    </lineage>
</organism>
<evidence type="ECO:0000313" key="3">
    <source>
        <dbReference type="EMBL" id="CAB4202515.1"/>
    </source>
</evidence>
<evidence type="ECO:0000313" key="1">
    <source>
        <dbReference type="EMBL" id="CAB4171853.1"/>
    </source>
</evidence>
<sequence>MEKTELVRRIKKALKYGLDTHSYDDLVAGLDSGAFQMFADDDGVVVTEIRVAPQKRYLNIILVAGELETLKNMQPRLIEFGRENGCEFILGSGRLGWEKVATPGWKKRWVSHTLDI</sequence>
<dbReference type="EMBL" id="LR796952">
    <property type="protein sequence ID" value="CAB4177729.1"/>
    <property type="molecule type" value="Genomic_DNA"/>
</dbReference>
<gene>
    <name evidence="2" type="ORF">UFOVP1014_42</name>
    <name evidence="3" type="ORF">UFOVP1368_16</name>
    <name evidence="4" type="ORF">UFOVP1552_23</name>
    <name evidence="1" type="ORF">UFOVP933_27</name>
</gene>
<proteinExistence type="predicted"/>